<evidence type="ECO:0000313" key="3">
    <source>
        <dbReference type="Proteomes" id="UP000243650"/>
    </source>
</evidence>
<evidence type="ECO:0000313" key="2">
    <source>
        <dbReference type="EMBL" id="PRO64510.1"/>
    </source>
</evidence>
<reference evidence="2 3" key="1">
    <citation type="submission" date="2018-03" db="EMBL/GenBank/DDBJ databases">
        <title>Bacillus urumqiensis sp. nov., a moderately haloalkaliphilic bacterium isolated from a salt lake.</title>
        <authorList>
            <person name="Zhao B."/>
            <person name="Liao Z."/>
        </authorList>
    </citation>
    <scope>NUCLEOTIDE SEQUENCE [LARGE SCALE GENOMIC DNA]</scope>
    <source>
        <strain evidence="2 3">BZ-SZ-XJ18</strain>
    </source>
</reference>
<keyword evidence="3" id="KW-1185">Reference proteome</keyword>
<protein>
    <recommendedName>
        <fullName evidence="1">Aminoglycoside phosphotransferase domain-containing protein</fullName>
    </recommendedName>
</protein>
<dbReference type="Pfam" id="PF01636">
    <property type="entry name" value="APH"/>
    <property type="match status" value="1"/>
</dbReference>
<gene>
    <name evidence="2" type="ORF">C6I21_14390</name>
</gene>
<evidence type="ECO:0000259" key="1">
    <source>
        <dbReference type="Pfam" id="PF01636"/>
    </source>
</evidence>
<dbReference type="EMBL" id="PVNS01000015">
    <property type="protein sequence ID" value="PRO64510.1"/>
    <property type="molecule type" value="Genomic_DNA"/>
</dbReference>
<organism evidence="2 3">
    <name type="scientific">Alkalicoccus urumqiensis</name>
    <name type="common">Bacillus urumqiensis</name>
    <dbReference type="NCBI Taxonomy" id="1548213"/>
    <lineage>
        <taxon>Bacteria</taxon>
        <taxon>Bacillati</taxon>
        <taxon>Bacillota</taxon>
        <taxon>Bacilli</taxon>
        <taxon>Bacillales</taxon>
        <taxon>Bacillaceae</taxon>
        <taxon>Alkalicoccus</taxon>
    </lineage>
</organism>
<name>A0A2P6ME13_ALKUR</name>
<dbReference type="OrthoDB" id="236897at2"/>
<dbReference type="AlphaFoldDB" id="A0A2P6ME13"/>
<accession>A0A2P6ME13</accession>
<dbReference type="Gene3D" id="3.90.1200.10">
    <property type="match status" value="1"/>
</dbReference>
<dbReference type="Proteomes" id="UP000243650">
    <property type="component" value="Unassembled WGS sequence"/>
</dbReference>
<feature type="domain" description="Aminoglycoside phosphotransferase" evidence="1">
    <location>
        <begin position="110"/>
        <end position="165"/>
    </location>
</feature>
<dbReference type="RefSeq" id="WP_105960174.1">
    <property type="nucleotide sequence ID" value="NZ_PVNS01000015.1"/>
</dbReference>
<sequence>MKENDMLSGGREGEIYRRKQRVIRPAHAWTGQIHHFLQFLRSEGAAFVPEPFGINKNGEEELSFLPGDVFHYPLPEEMKKDTILISAAELLTSFHSYSRKYLRFLPEKHTWMLPAVEPVEVMCHGDFAPYNVTIIQGRAAGIIDFDTLHPGSRMWDIAYAVYRWAPLKHPGHPDAFGTFEDQIRKTAMFMDAYGLEMDERRRLVPVLVHRLESLIRFMKKEADKGNHVFAGHLKDGHHLLYEKDIAYVKKQEQAIIEGITRNNR</sequence>
<dbReference type="InterPro" id="IPR002575">
    <property type="entry name" value="Aminoglycoside_PTrfase"/>
</dbReference>
<dbReference type="InterPro" id="IPR011009">
    <property type="entry name" value="Kinase-like_dom_sf"/>
</dbReference>
<comment type="caution">
    <text evidence="2">The sequence shown here is derived from an EMBL/GenBank/DDBJ whole genome shotgun (WGS) entry which is preliminary data.</text>
</comment>
<proteinExistence type="predicted"/>
<dbReference type="SUPFAM" id="SSF56112">
    <property type="entry name" value="Protein kinase-like (PK-like)"/>
    <property type="match status" value="1"/>
</dbReference>